<keyword evidence="2" id="KW-1185">Reference proteome</keyword>
<dbReference type="Proteomes" id="UP001589887">
    <property type="component" value="Unassembled WGS sequence"/>
</dbReference>
<reference evidence="1 2" key="1">
    <citation type="submission" date="2024-09" db="EMBL/GenBank/DDBJ databases">
        <authorList>
            <person name="Sun Q."/>
            <person name="Mori K."/>
        </authorList>
    </citation>
    <scope>NUCLEOTIDE SEQUENCE [LARGE SCALE GENOMIC DNA]</scope>
    <source>
        <strain evidence="1 2">JCM 4557</strain>
    </source>
</reference>
<accession>A0ABV6TWT9</accession>
<gene>
    <name evidence="1" type="ORF">ACFH04_39785</name>
</gene>
<organism evidence="1 2">
    <name type="scientific">Streptomyces noboritoensis</name>
    <dbReference type="NCBI Taxonomy" id="67337"/>
    <lineage>
        <taxon>Bacteria</taxon>
        <taxon>Bacillati</taxon>
        <taxon>Actinomycetota</taxon>
        <taxon>Actinomycetes</taxon>
        <taxon>Kitasatosporales</taxon>
        <taxon>Streptomycetaceae</taxon>
        <taxon>Streptomyces</taxon>
    </lineage>
</organism>
<sequence>MKLRSESTVEHRNTTAQVTLNDQRDEAVVIPGTCCCSAAVAR</sequence>
<proteinExistence type="predicted"/>
<protein>
    <submittedName>
        <fullName evidence="1">Uncharacterized protein</fullName>
    </submittedName>
</protein>
<name>A0ABV6TWT9_9ACTN</name>
<evidence type="ECO:0000313" key="2">
    <source>
        <dbReference type="Proteomes" id="UP001589887"/>
    </source>
</evidence>
<evidence type="ECO:0000313" key="1">
    <source>
        <dbReference type="EMBL" id="MFC0849818.1"/>
    </source>
</evidence>
<dbReference type="EMBL" id="JBHMQV010000009">
    <property type="protein sequence ID" value="MFC0849818.1"/>
    <property type="molecule type" value="Genomic_DNA"/>
</dbReference>
<dbReference type="RefSeq" id="WP_394323828.1">
    <property type="nucleotide sequence ID" value="NZ_JBHMQV010000009.1"/>
</dbReference>
<comment type="caution">
    <text evidence="1">The sequence shown here is derived from an EMBL/GenBank/DDBJ whole genome shotgun (WGS) entry which is preliminary data.</text>
</comment>